<organism evidence="1 2">
    <name type="scientific">Methylobrevis albus</name>
    <dbReference type="NCBI Taxonomy" id="2793297"/>
    <lineage>
        <taxon>Bacteria</taxon>
        <taxon>Pseudomonadati</taxon>
        <taxon>Pseudomonadota</taxon>
        <taxon>Alphaproteobacteria</taxon>
        <taxon>Hyphomicrobiales</taxon>
        <taxon>Pleomorphomonadaceae</taxon>
        <taxon>Methylobrevis</taxon>
    </lineage>
</organism>
<evidence type="ECO:0000313" key="2">
    <source>
        <dbReference type="Proteomes" id="UP000631694"/>
    </source>
</evidence>
<dbReference type="InterPro" id="IPR011227">
    <property type="entry name" value="UCP029730"/>
</dbReference>
<comment type="caution">
    <text evidence="1">The sequence shown here is derived from an EMBL/GenBank/DDBJ whole genome shotgun (WGS) entry which is preliminary data.</text>
</comment>
<dbReference type="AlphaFoldDB" id="A0A931I564"/>
<accession>A0A931I564</accession>
<evidence type="ECO:0000313" key="1">
    <source>
        <dbReference type="EMBL" id="MBH0239420.1"/>
    </source>
</evidence>
<dbReference type="Gene3D" id="3.40.630.40">
    <property type="entry name" value="Zn-dependent exopeptidases"/>
    <property type="match status" value="1"/>
</dbReference>
<protein>
    <submittedName>
        <fullName evidence="1">N-formylglutamate amidohydrolase</fullName>
    </submittedName>
</protein>
<reference evidence="1" key="1">
    <citation type="submission" date="2020-12" db="EMBL/GenBank/DDBJ databases">
        <title>Methylobrevis albus sp. nov., isolated from fresh water lack sediment.</title>
        <authorList>
            <person name="Zou Q."/>
        </authorList>
    </citation>
    <scope>NUCLEOTIDE SEQUENCE</scope>
    <source>
        <strain evidence="1">L22</strain>
    </source>
</reference>
<sequence length="282" mass="30170">MPDLSPPLSPAAAPPFAPPFAPIERIDGSGPLLVLCDHASNRLPPGYGSLGLPQAELERHIGYDIGAEAVTRGLCARLGARGLMTRFSRLLIDPNRGEDDPTLIMRLSDGAVVPGNRDVDAAEREHRIETFHRPYHTAIAAEIDAMQAAGLVPVIFSVHSFTPVWRGWPRPWHVALLWDEDPRLAKPLIAALEAEGDLVVGDNEPYDGALLNDTMFLHGTARGLPHVLIEVRQDLIGDAAGADAWAARLARLLPPLLALPALGDVAMYGSRAGPVPPLRGAG</sequence>
<proteinExistence type="predicted"/>
<name>A0A931I564_9HYPH</name>
<dbReference type="Proteomes" id="UP000631694">
    <property type="component" value="Unassembled WGS sequence"/>
</dbReference>
<dbReference type="SUPFAM" id="SSF53187">
    <property type="entry name" value="Zn-dependent exopeptidases"/>
    <property type="match status" value="1"/>
</dbReference>
<dbReference type="InterPro" id="IPR007709">
    <property type="entry name" value="N-FG_amidohydro"/>
</dbReference>
<dbReference type="PIRSF" id="PIRSF029730">
    <property type="entry name" value="UCP029730"/>
    <property type="match status" value="1"/>
</dbReference>
<keyword evidence="2" id="KW-1185">Reference proteome</keyword>
<dbReference type="EMBL" id="JADZLT010000054">
    <property type="protein sequence ID" value="MBH0239420.1"/>
    <property type="molecule type" value="Genomic_DNA"/>
</dbReference>
<dbReference type="Pfam" id="PF05013">
    <property type="entry name" value="FGase"/>
    <property type="match status" value="1"/>
</dbReference>
<gene>
    <name evidence="1" type="ORF">I5731_16470</name>
</gene>
<dbReference type="RefSeq" id="WP_197312496.1">
    <property type="nucleotide sequence ID" value="NZ_JADZLT010000054.1"/>
</dbReference>